<dbReference type="PANTHER" id="PTHR41521:SF4">
    <property type="entry name" value="BLR0684 PROTEIN"/>
    <property type="match status" value="1"/>
</dbReference>
<keyword evidence="3" id="KW-1185">Reference proteome</keyword>
<evidence type="ECO:0000313" key="2">
    <source>
        <dbReference type="EMBL" id="SMP17323.1"/>
    </source>
</evidence>
<reference evidence="2 3" key="1">
    <citation type="submission" date="2017-05" db="EMBL/GenBank/DDBJ databases">
        <authorList>
            <person name="Varghese N."/>
            <person name="Submissions S."/>
        </authorList>
    </citation>
    <scope>NUCLEOTIDE SEQUENCE [LARGE SCALE GENOMIC DNA]</scope>
    <source>
        <strain evidence="2 3">DSM 29734</strain>
    </source>
</reference>
<dbReference type="InterPro" id="IPR010753">
    <property type="entry name" value="DUF1330"/>
</dbReference>
<dbReference type="SUPFAM" id="SSF54909">
    <property type="entry name" value="Dimeric alpha+beta barrel"/>
    <property type="match status" value="1"/>
</dbReference>
<dbReference type="Proteomes" id="UP001157961">
    <property type="component" value="Unassembled WGS sequence"/>
</dbReference>
<protein>
    <submittedName>
        <fullName evidence="2">Uncharacterized conserved protein, DUF1330 family</fullName>
    </submittedName>
</protein>
<evidence type="ECO:0000259" key="1">
    <source>
        <dbReference type="Pfam" id="PF07045"/>
    </source>
</evidence>
<dbReference type="EMBL" id="FXTY01000003">
    <property type="protein sequence ID" value="SMP17323.1"/>
    <property type="molecule type" value="Genomic_DNA"/>
</dbReference>
<dbReference type="InterPro" id="IPR011008">
    <property type="entry name" value="Dimeric_a/b-barrel"/>
</dbReference>
<gene>
    <name evidence="2" type="ORF">SAMN06265373_103130</name>
</gene>
<dbReference type="Gene3D" id="3.30.70.100">
    <property type="match status" value="1"/>
</dbReference>
<organism evidence="2 3">
    <name type="scientific">Shimia sagamensis</name>
    <dbReference type="NCBI Taxonomy" id="1566352"/>
    <lineage>
        <taxon>Bacteria</taxon>
        <taxon>Pseudomonadati</taxon>
        <taxon>Pseudomonadota</taxon>
        <taxon>Alphaproteobacteria</taxon>
        <taxon>Rhodobacterales</taxon>
        <taxon>Roseobacteraceae</taxon>
    </lineage>
</organism>
<comment type="caution">
    <text evidence="2">The sequence shown here is derived from an EMBL/GenBank/DDBJ whole genome shotgun (WGS) entry which is preliminary data.</text>
</comment>
<dbReference type="PANTHER" id="PTHR41521">
    <property type="match status" value="1"/>
</dbReference>
<evidence type="ECO:0000313" key="3">
    <source>
        <dbReference type="Proteomes" id="UP001157961"/>
    </source>
</evidence>
<sequence length="102" mass="10785">MQAHVKETKMTAYAFVNLTITNPDSFAAYREKAGAALKKHGGAPLEVSKQPEVIEGTAPAPSVAVILTFPDRGAAKAWINDPDLAEVHALREGSGTSNITLL</sequence>
<dbReference type="Pfam" id="PF07045">
    <property type="entry name" value="DUF1330"/>
    <property type="match status" value="1"/>
</dbReference>
<accession>A0ABY1NUJ6</accession>
<proteinExistence type="predicted"/>
<feature type="domain" description="DUF1330" evidence="1">
    <location>
        <begin position="11"/>
        <end position="101"/>
    </location>
</feature>
<name>A0ABY1NUJ6_9RHOB</name>